<keyword evidence="2" id="KW-1185">Reference proteome</keyword>
<dbReference type="RefSeq" id="WP_191173167.1">
    <property type="nucleotide sequence ID" value="NZ_JACXZS010000014.1"/>
</dbReference>
<proteinExistence type="predicted"/>
<dbReference type="Proteomes" id="UP000598426">
    <property type="component" value="Unassembled WGS sequence"/>
</dbReference>
<reference evidence="1 2" key="1">
    <citation type="submission" date="2020-09" db="EMBL/GenBank/DDBJ databases">
        <title>Isolation and identification of active actinomycetes.</title>
        <authorList>
            <person name="Li X."/>
        </authorList>
    </citation>
    <scope>NUCLEOTIDE SEQUENCE [LARGE SCALE GENOMIC DNA]</scope>
    <source>
        <strain evidence="1 2">NEAU-LLC</strain>
    </source>
</reference>
<comment type="caution">
    <text evidence="1">The sequence shown here is derived from an EMBL/GenBank/DDBJ whole genome shotgun (WGS) entry which is preliminary data.</text>
</comment>
<evidence type="ECO:0000313" key="1">
    <source>
        <dbReference type="EMBL" id="MBD3943563.1"/>
    </source>
</evidence>
<dbReference type="EMBL" id="JACXZS010000014">
    <property type="protein sequence ID" value="MBD3943563.1"/>
    <property type="molecule type" value="Genomic_DNA"/>
</dbReference>
<name>A0ABR8NSF3_9MICO</name>
<protein>
    <submittedName>
        <fullName evidence="1">Uncharacterized protein</fullName>
    </submittedName>
</protein>
<gene>
    <name evidence="1" type="ORF">IF188_17875</name>
</gene>
<evidence type="ECO:0000313" key="2">
    <source>
        <dbReference type="Proteomes" id="UP000598426"/>
    </source>
</evidence>
<accession>A0ABR8NSF3</accession>
<organism evidence="1 2">
    <name type="scientific">Microbacterium helvum</name>
    <dbReference type="NCBI Taxonomy" id="2773713"/>
    <lineage>
        <taxon>Bacteria</taxon>
        <taxon>Bacillati</taxon>
        <taxon>Actinomycetota</taxon>
        <taxon>Actinomycetes</taxon>
        <taxon>Micrococcales</taxon>
        <taxon>Microbacteriaceae</taxon>
        <taxon>Microbacterium</taxon>
    </lineage>
</organism>
<sequence length="261" mass="26373">MMRVSIHTDLVAYQAAAGQLAATTLLAPGTADAVCVVGGAGAWCERGRALLTRGARAIVVDDPAPAGRDEIAGLREAAALRGVPVVLDRPRLRPDVAADAANARGDVALLSGDAFAAPNEQQGVARDLCGWLRVLGGGPVRIEHAAAGRAAVIVAGRSPAGVAVAASLTITATTSARGTLEVVAIGASRVGVHVDEASGTATIETESAAGRLSLPPRFERRQRVALRRALDALEADEAPVDLRDLESDACVSGAFAAAASA</sequence>